<keyword evidence="2" id="KW-1185">Reference proteome</keyword>
<evidence type="ECO:0000313" key="2">
    <source>
        <dbReference type="Proteomes" id="UP001376459"/>
    </source>
</evidence>
<organism evidence="1 2">
    <name type="scientific">Streptomyces machairae</name>
    <dbReference type="NCBI Taxonomy" id="3134109"/>
    <lineage>
        <taxon>Bacteria</taxon>
        <taxon>Bacillati</taxon>
        <taxon>Actinomycetota</taxon>
        <taxon>Actinomycetes</taxon>
        <taxon>Kitasatosporales</taxon>
        <taxon>Streptomycetaceae</taxon>
        <taxon>Streptomyces</taxon>
    </lineage>
</organism>
<sequence length="40" mass="4398">MTATAPSERHRTDCAFTLARCREHTYAPATCDSHGCRTAT</sequence>
<accession>A0ABU8UJD4</accession>
<name>A0ABU8UJD4_9ACTN</name>
<reference evidence="1 2" key="1">
    <citation type="submission" date="2024-03" db="EMBL/GenBank/DDBJ databases">
        <title>Novel Streptomyces species of biotechnological and ecological value are a feature of Machair soil.</title>
        <authorList>
            <person name="Prole J.R."/>
            <person name="Goodfellow M."/>
            <person name="Allenby N."/>
            <person name="Ward A.C."/>
        </authorList>
    </citation>
    <scope>NUCLEOTIDE SEQUENCE [LARGE SCALE GENOMIC DNA]</scope>
    <source>
        <strain evidence="1 2">MS1.AVA.1</strain>
    </source>
</reference>
<dbReference type="Proteomes" id="UP001376459">
    <property type="component" value="Unassembled WGS sequence"/>
</dbReference>
<dbReference type="EMBL" id="JBBKAK010000001">
    <property type="protein sequence ID" value="MEJ8669030.1"/>
    <property type="molecule type" value="Genomic_DNA"/>
</dbReference>
<evidence type="ECO:0000313" key="1">
    <source>
        <dbReference type="EMBL" id="MEJ8669030.1"/>
    </source>
</evidence>
<comment type="caution">
    <text evidence="1">The sequence shown here is derived from an EMBL/GenBank/DDBJ whole genome shotgun (WGS) entry which is preliminary data.</text>
</comment>
<protein>
    <submittedName>
        <fullName evidence="1">Uncharacterized protein</fullName>
    </submittedName>
</protein>
<proteinExistence type="predicted"/>
<gene>
    <name evidence="1" type="ORF">WKI71_12725</name>
</gene>